<organism evidence="2 3">
    <name type="scientific">Lysinibacillus xylanilyticus</name>
    <dbReference type="NCBI Taxonomy" id="582475"/>
    <lineage>
        <taxon>Bacteria</taxon>
        <taxon>Bacillati</taxon>
        <taxon>Bacillota</taxon>
        <taxon>Bacilli</taxon>
        <taxon>Bacillales</taxon>
        <taxon>Bacillaceae</taxon>
        <taxon>Lysinibacillus</taxon>
    </lineage>
</organism>
<protein>
    <recommendedName>
        <fullName evidence="1">Tubby C-terminal domain-containing protein</fullName>
    </recommendedName>
</protein>
<dbReference type="Pfam" id="PF23728">
    <property type="entry name" value="Tubby_C_like"/>
    <property type="match status" value="1"/>
</dbReference>
<proteinExistence type="predicted"/>
<dbReference type="EMBL" id="PHQY01000736">
    <property type="protein sequence ID" value="PJO40454.1"/>
    <property type="molecule type" value="Genomic_DNA"/>
</dbReference>
<feature type="domain" description="Tubby C-terminal" evidence="1">
    <location>
        <begin position="4"/>
        <end position="174"/>
    </location>
</feature>
<dbReference type="InterPro" id="IPR056944">
    <property type="entry name" value="Tubby_C-like"/>
</dbReference>
<evidence type="ECO:0000259" key="1">
    <source>
        <dbReference type="Pfam" id="PF23728"/>
    </source>
</evidence>
<dbReference type="AlphaFoldDB" id="A0A2M9PXA0"/>
<dbReference type="Proteomes" id="UP000232101">
    <property type="component" value="Unassembled WGS sequence"/>
</dbReference>
<reference evidence="2 3" key="1">
    <citation type="submission" date="2017-11" db="EMBL/GenBank/DDBJ databases">
        <title>Bacterial isolate from king chilli rhizosphere.</title>
        <authorList>
            <person name="Takhelmayum P."/>
            <person name="Sarangthem I."/>
        </authorList>
    </citation>
    <scope>NUCLEOTIDE SEQUENCE [LARGE SCALE GENOMIC DNA]</scope>
    <source>
        <strain evidence="3">t26</strain>
    </source>
</reference>
<name>A0A2M9PXA0_9BACI</name>
<accession>A0A2M9PXA0</accession>
<gene>
    <name evidence="2" type="ORF">CWD94_28395</name>
</gene>
<dbReference type="RefSeq" id="WP_100545984.1">
    <property type="nucleotide sequence ID" value="NZ_PHQY01000736.1"/>
</dbReference>
<sequence>MTTFTLTYPKAFESFSNIPIVNEQNEAVCVLQKVERSSVGKVINAIMLVVAQQSLPHRYETRTTLGAPLFQVQSTLLTKGVSHQLIMPDGSILPIQRKTVQLLESSYSFTMDGLAFRFEKDFTSTAYLYCNDEKIASACNIETELVCTGISIKLFNSDDMLFVALLATLYQALFSMGNK</sequence>
<evidence type="ECO:0000313" key="3">
    <source>
        <dbReference type="Proteomes" id="UP000232101"/>
    </source>
</evidence>
<evidence type="ECO:0000313" key="2">
    <source>
        <dbReference type="EMBL" id="PJO40454.1"/>
    </source>
</evidence>
<comment type="caution">
    <text evidence="2">The sequence shown here is derived from an EMBL/GenBank/DDBJ whole genome shotgun (WGS) entry which is preliminary data.</text>
</comment>